<protein>
    <recommendedName>
        <fullName evidence="1">CxC5 like cysteine cluster associated with KDZ domain-containing protein</fullName>
    </recommendedName>
</protein>
<feature type="non-terminal residue" evidence="2">
    <location>
        <position position="78"/>
    </location>
</feature>
<evidence type="ECO:0000313" key="3">
    <source>
        <dbReference type="Proteomes" id="UP001219525"/>
    </source>
</evidence>
<accession>A0AAD6UMD9</accession>
<proteinExistence type="predicted"/>
<dbReference type="EMBL" id="JARJCW010000228">
    <property type="protein sequence ID" value="KAJ7185087.1"/>
    <property type="molecule type" value="Genomic_DNA"/>
</dbReference>
<dbReference type="InterPro" id="IPR041539">
    <property type="entry name" value="CxC5"/>
</dbReference>
<comment type="caution">
    <text evidence="2">The sequence shown here is derived from an EMBL/GenBank/DDBJ whole genome shotgun (WGS) entry which is preliminary data.</text>
</comment>
<name>A0AAD6UMD9_9AGAR</name>
<gene>
    <name evidence="2" type="ORF">GGX14DRAFT_317064</name>
</gene>
<reference evidence="2" key="1">
    <citation type="submission" date="2023-03" db="EMBL/GenBank/DDBJ databases">
        <title>Massive genome expansion in bonnet fungi (Mycena s.s.) driven by repeated elements and novel gene families across ecological guilds.</title>
        <authorList>
            <consortium name="Lawrence Berkeley National Laboratory"/>
            <person name="Harder C.B."/>
            <person name="Miyauchi S."/>
            <person name="Viragh M."/>
            <person name="Kuo A."/>
            <person name="Thoen E."/>
            <person name="Andreopoulos B."/>
            <person name="Lu D."/>
            <person name="Skrede I."/>
            <person name="Drula E."/>
            <person name="Henrissat B."/>
            <person name="Morin E."/>
            <person name="Kohler A."/>
            <person name="Barry K."/>
            <person name="LaButti K."/>
            <person name="Morin E."/>
            <person name="Salamov A."/>
            <person name="Lipzen A."/>
            <person name="Mereny Z."/>
            <person name="Hegedus B."/>
            <person name="Baldrian P."/>
            <person name="Stursova M."/>
            <person name="Weitz H."/>
            <person name="Taylor A."/>
            <person name="Grigoriev I.V."/>
            <person name="Nagy L.G."/>
            <person name="Martin F."/>
            <person name="Kauserud H."/>
        </authorList>
    </citation>
    <scope>NUCLEOTIDE SEQUENCE</scope>
    <source>
        <strain evidence="2">9144</strain>
    </source>
</reference>
<organism evidence="2 3">
    <name type="scientific">Mycena pura</name>
    <dbReference type="NCBI Taxonomy" id="153505"/>
    <lineage>
        <taxon>Eukaryota</taxon>
        <taxon>Fungi</taxon>
        <taxon>Dikarya</taxon>
        <taxon>Basidiomycota</taxon>
        <taxon>Agaricomycotina</taxon>
        <taxon>Agaricomycetes</taxon>
        <taxon>Agaricomycetidae</taxon>
        <taxon>Agaricales</taxon>
        <taxon>Marasmiineae</taxon>
        <taxon>Mycenaceae</taxon>
        <taxon>Mycena</taxon>
    </lineage>
</organism>
<keyword evidence="3" id="KW-1185">Reference proteome</keyword>
<dbReference type="AlphaFoldDB" id="A0AAD6UMD9"/>
<evidence type="ECO:0000259" key="1">
    <source>
        <dbReference type="Pfam" id="PF18718"/>
    </source>
</evidence>
<dbReference type="Pfam" id="PF18718">
    <property type="entry name" value="CxC5"/>
    <property type="match status" value="1"/>
</dbReference>
<feature type="domain" description="CxC5 like cysteine cluster associated with KDZ" evidence="1">
    <location>
        <begin position="2"/>
        <end position="77"/>
    </location>
</feature>
<dbReference type="Proteomes" id="UP001219525">
    <property type="component" value="Unassembled WGS sequence"/>
</dbReference>
<evidence type="ECO:0000313" key="2">
    <source>
        <dbReference type="EMBL" id="KAJ7185087.1"/>
    </source>
</evidence>
<sequence length="78" mass="8731">MTLYPPTHCCHQPQLSRCRTPQESRGRQVVVYSHGAEALPAHAVHLYCRGCNTNYPMVSPCTAGVRTYYGDTPKYCSI</sequence>